<dbReference type="InterPro" id="IPR029021">
    <property type="entry name" value="Prot-tyrosine_phosphatase-like"/>
</dbReference>
<dbReference type="OrthoDB" id="2017893at2759"/>
<dbReference type="EMBL" id="JACAZF010000003">
    <property type="protein sequence ID" value="KAF7309609.1"/>
    <property type="molecule type" value="Genomic_DNA"/>
</dbReference>
<evidence type="ECO:0000313" key="3">
    <source>
        <dbReference type="Proteomes" id="UP000636479"/>
    </source>
</evidence>
<evidence type="ECO:0000313" key="2">
    <source>
        <dbReference type="EMBL" id="KAF7309609.1"/>
    </source>
</evidence>
<dbReference type="PROSITE" id="PS00383">
    <property type="entry name" value="TYR_PHOSPHATASE_1"/>
    <property type="match status" value="1"/>
</dbReference>
<dbReference type="InterPro" id="IPR016130">
    <property type="entry name" value="Tyr_Pase_AS"/>
</dbReference>
<protein>
    <submittedName>
        <fullName evidence="2">Phosphatases II</fullName>
    </submittedName>
</protein>
<feature type="domain" description="Tyrosine specific protein phosphatases" evidence="1">
    <location>
        <begin position="122"/>
        <end position="185"/>
    </location>
</feature>
<dbReference type="PANTHER" id="PTHR23339">
    <property type="entry name" value="TYROSINE SPECIFIC PROTEIN PHOSPHATASE AND DUAL SPECIFICITY PROTEIN PHOSPHATASE"/>
    <property type="match status" value="1"/>
</dbReference>
<organism evidence="2 3">
    <name type="scientific">Mycena indigotica</name>
    <dbReference type="NCBI Taxonomy" id="2126181"/>
    <lineage>
        <taxon>Eukaryota</taxon>
        <taxon>Fungi</taxon>
        <taxon>Dikarya</taxon>
        <taxon>Basidiomycota</taxon>
        <taxon>Agaricomycotina</taxon>
        <taxon>Agaricomycetes</taxon>
        <taxon>Agaricomycetidae</taxon>
        <taxon>Agaricales</taxon>
        <taxon>Marasmiineae</taxon>
        <taxon>Mycenaceae</taxon>
        <taxon>Mycena</taxon>
    </lineage>
</organism>
<dbReference type="InterPro" id="IPR050561">
    <property type="entry name" value="PTP"/>
</dbReference>
<dbReference type="RefSeq" id="XP_037223059.1">
    <property type="nucleotide sequence ID" value="XM_037360174.1"/>
</dbReference>
<dbReference type="Pfam" id="PF22785">
    <property type="entry name" value="Tc-R-P"/>
    <property type="match status" value="1"/>
</dbReference>
<dbReference type="AlphaFoldDB" id="A0A8H6WEL9"/>
<comment type="caution">
    <text evidence="2">The sequence shown here is derived from an EMBL/GenBank/DDBJ whole genome shotgun (WGS) entry which is preliminary data.</text>
</comment>
<name>A0A8H6WEL9_9AGAR</name>
<keyword evidence="3" id="KW-1185">Reference proteome</keyword>
<dbReference type="GeneID" id="59342690"/>
<dbReference type="Proteomes" id="UP000636479">
    <property type="component" value="Unassembled WGS sequence"/>
</dbReference>
<accession>A0A8H6WEL9</accession>
<dbReference type="Gene3D" id="3.90.190.10">
    <property type="entry name" value="Protein tyrosine phosphatase superfamily"/>
    <property type="match status" value="1"/>
</dbReference>
<dbReference type="PROSITE" id="PS50056">
    <property type="entry name" value="TYR_PHOSPHATASE_2"/>
    <property type="match status" value="1"/>
</dbReference>
<evidence type="ECO:0000259" key="1">
    <source>
        <dbReference type="PROSITE" id="PS50056"/>
    </source>
</evidence>
<dbReference type="SUPFAM" id="SSF52799">
    <property type="entry name" value="(Phosphotyrosine protein) phosphatases II"/>
    <property type="match status" value="1"/>
</dbReference>
<reference evidence="2" key="1">
    <citation type="submission" date="2020-05" db="EMBL/GenBank/DDBJ databases">
        <title>Mycena genomes resolve the evolution of fungal bioluminescence.</title>
        <authorList>
            <person name="Tsai I.J."/>
        </authorList>
    </citation>
    <scope>NUCLEOTIDE SEQUENCE</scope>
    <source>
        <strain evidence="2">171206Taipei</strain>
    </source>
</reference>
<proteinExistence type="predicted"/>
<sequence length="216" mass="24502">MAANSCPTLNSTADMQAPTIEQERLVVALGKLDRPRPIPNSYWATGYLLACEYPWHPLDSSCTKLEALLRAGTRTFVDLTEDGELSPYEAYLLVLARQLRIDDTELEYHRFPIRDRSLPESVEHMHSVMAVLRDNMDRGRITAVHCRGGIGRTGMVIGCLLVERFNLTGEEALQIIAREWQGVAKRITYPHSPETPAQFAFVREFQPEKVCQQLVF</sequence>
<dbReference type="InterPro" id="IPR000387">
    <property type="entry name" value="Tyr_Pase_dom"/>
</dbReference>
<gene>
    <name evidence="2" type="ORF">MIND_00331900</name>
</gene>